<dbReference type="Proteomes" id="UP000220922">
    <property type="component" value="Unassembled WGS sequence"/>
</dbReference>
<comment type="caution">
    <text evidence="1">The sequence shown here is derived from an EMBL/GenBank/DDBJ whole genome shotgun (WGS) entry which is preliminary data.</text>
</comment>
<proteinExistence type="predicted"/>
<name>A0A2H3KZZ0_9CHLR</name>
<protein>
    <submittedName>
        <fullName evidence="1">Uncharacterized protein</fullName>
    </submittedName>
</protein>
<sequence length="779" mass="88643">MTVTPGNQDDEPITSAVHEDRRRLWSQRLQRRVMRLLLLHEQRLFRGQFQTFYTGSDIAPLFAQYDRLLQLRTLSDELLGDIMPRIRRQLSLQTDQARLSEVAPTRGDIDWPRTMQRNWRENPDLLPLTFETRLRQRSSVTPENLLTVAVLLSYRALMKALLSEAIDGEALAAEELQALTTNDEHVERELAAAYARALIEPAQRSDVTTLASQVEARLRPGPNPYRDLLAWWQRFSAFQVGRGSTRRGPTLAPLRTDAKAEAWLYELWIMLEILHLLNEAGALSGRAVQISRDRLEADFTWNGEPLHSTYNRQAEDTGGASAAWLNGPGVRPDYALTRQNAIPDLLDPHGNVIWREPPVLLDAKYYLAGQDPERTHGAVKKLIGDMTLLGACQGVLFFPALPEPQVPGPHASRLIERRAERHHGGAPIPLQIHLYRITPSMPLADLQNRLRAMLDHISRHMAERPKEIRCEGIYLDPDTISPGGNPVQREKQILCPKPHLGPGIYDLVRPEDCLRTPQLCHVIGQAIIPPYVVRITNETNLNHQAADLRTRHEQRLREHEAHSDDDHAAQAEQLRTHIFTGVGRTVEQYVKLRGNTHSIEEHLEAWVFGACWQKRVGWALSAATREMLKSGEYVWHEYMQSDGLEDWAAPAIQYCRALELELRRRFFLHTPKAFKVMKAGWTIGTPVHALKNRKTNPNAALNLKLLCARVTPEQQRNLVQQLHRLKTVHKTRNRLAHSNALGKAEASTLRSLILGTRDRIGILCWLAEHVQPAPEPEHT</sequence>
<organism evidence="1 2">
    <name type="scientific">Candidatus Chloroploca asiatica</name>
    <dbReference type="NCBI Taxonomy" id="1506545"/>
    <lineage>
        <taxon>Bacteria</taxon>
        <taxon>Bacillati</taxon>
        <taxon>Chloroflexota</taxon>
        <taxon>Chloroflexia</taxon>
        <taxon>Chloroflexales</taxon>
        <taxon>Chloroflexineae</taxon>
        <taxon>Oscillochloridaceae</taxon>
        <taxon>Candidatus Chloroploca</taxon>
    </lineage>
</organism>
<dbReference type="AlphaFoldDB" id="A0A2H3KZZ0"/>
<keyword evidence="2" id="KW-1185">Reference proteome</keyword>
<dbReference type="OrthoDB" id="136938at2"/>
<gene>
    <name evidence="1" type="ORF">A9Q02_21030</name>
</gene>
<dbReference type="EMBL" id="LYXE01000006">
    <property type="protein sequence ID" value="PDW01365.1"/>
    <property type="molecule type" value="Genomic_DNA"/>
</dbReference>
<evidence type="ECO:0000313" key="2">
    <source>
        <dbReference type="Proteomes" id="UP000220922"/>
    </source>
</evidence>
<dbReference type="RefSeq" id="WP_097650344.1">
    <property type="nucleotide sequence ID" value="NZ_LYXE01000006.1"/>
</dbReference>
<reference evidence="1 2" key="1">
    <citation type="submission" date="2016-05" db="EMBL/GenBank/DDBJ databases">
        <authorList>
            <person name="Lavstsen T."/>
            <person name="Jespersen J.S."/>
        </authorList>
    </citation>
    <scope>NUCLEOTIDE SEQUENCE [LARGE SCALE GENOMIC DNA]</scope>
    <source>
        <strain evidence="1 2">B7-9</strain>
    </source>
</reference>
<accession>A0A2H3KZZ0</accession>
<evidence type="ECO:0000313" key="1">
    <source>
        <dbReference type="EMBL" id="PDW01365.1"/>
    </source>
</evidence>